<feature type="domain" description="Glycoside hydrolase family 5" evidence="13">
    <location>
        <begin position="93"/>
        <end position="338"/>
    </location>
</feature>
<evidence type="ECO:0000256" key="6">
    <source>
        <dbReference type="ARBA" id="ARBA00022729"/>
    </source>
</evidence>
<evidence type="ECO:0000256" key="1">
    <source>
        <dbReference type="ARBA" id="ARBA00001678"/>
    </source>
</evidence>
<proteinExistence type="inferred from homology"/>
<evidence type="ECO:0000256" key="9">
    <source>
        <dbReference type="ARBA" id="ARBA00068505"/>
    </source>
</evidence>
<dbReference type="Gene3D" id="3.20.20.80">
    <property type="entry name" value="Glycosidases"/>
    <property type="match status" value="1"/>
</dbReference>
<evidence type="ECO:0000256" key="8">
    <source>
        <dbReference type="ARBA" id="ARBA00023295"/>
    </source>
</evidence>
<dbReference type="InterPro" id="IPR001547">
    <property type="entry name" value="Glyco_hydro_5"/>
</dbReference>
<evidence type="ECO:0000313" key="15">
    <source>
        <dbReference type="Proteomes" id="UP000193689"/>
    </source>
</evidence>
<keyword evidence="15" id="KW-1185">Reference proteome</keyword>
<gene>
    <name evidence="14" type="ORF">BCR38DRAFT_356680</name>
</gene>
<keyword evidence="5" id="KW-0964">Secreted</keyword>
<evidence type="ECO:0000256" key="4">
    <source>
        <dbReference type="ARBA" id="ARBA00012706"/>
    </source>
</evidence>
<dbReference type="Proteomes" id="UP000193689">
    <property type="component" value="Unassembled WGS sequence"/>
</dbReference>
<evidence type="ECO:0000313" key="14">
    <source>
        <dbReference type="EMBL" id="ORY55686.1"/>
    </source>
</evidence>
<evidence type="ECO:0000259" key="13">
    <source>
        <dbReference type="Pfam" id="PF00150"/>
    </source>
</evidence>
<dbReference type="GO" id="GO:0046355">
    <property type="term" value="P:mannan catabolic process"/>
    <property type="evidence" value="ECO:0007669"/>
    <property type="project" value="UniProtKB-ARBA"/>
</dbReference>
<dbReference type="STRING" id="1141098.A0A1Y2D983"/>
<dbReference type="AlphaFoldDB" id="A0A1Y2D983"/>
<reference evidence="14 15" key="1">
    <citation type="submission" date="2016-07" db="EMBL/GenBank/DDBJ databases">
        <title>Pervasive Adenine N6-methylation of Active Genes in Fungi.</title>
        <authorList>
            <consortium name="DOE Joint Genome Institute"/>
            <person name="Mondo S.J."/>
            <person name="Dannebaum R.O."/>
            <person name="Kuo R.C."/>
            <person name="Labutti K."/>
            <person name="Haridas S."/>
            <person name="Kuo A."/>
            <person name="Salamov A."/>
            <person name="Ahrendt S.R."/>
            <person name="Lipzen A."/>
            <person name="Sullivan W."/>
            <person name="Andreopoulos W.B."/>
            <person name="Clum A."/>
            <person name="Lindquist E."/>
            <person name="Daum C."/>
            <person name="Ramamoorthy G.K."/>
            <person name="Gryganskyi A."/>
            <person name="Culley D."/>
            <person name="Magnuson J.K."/>
            <person name="James T.Y."/>
            <person name="O'Malley M.A."/>
            <person name="Stajich J.E."/>
            <person name="Spatafora J.W."/>
            <person name="Visel A."/>
            <person name="Grigoriev I.V."/>
        </authorList>
    </citation>
    <scope>NUCLEOTIDE SEQUENCE [LARGE SCALE GENOMIC DNA]</scope>
    <source>
        <strain evidence="14 15">CBS 129021</strain>
    </source>
</reference>
<dbReference type="FunFam" id="3.20.20.80:FF:000076">
    <property type="entry name" value="Mannan endo-1,4-beta-mannosidase A"/>
    <property type="match status" value="1"/>
</dbReference>
<comment type="caution">
    <text evidence="14">The sequence shown here is derived from an EMBL/GenBank/DDBJ whole genome shotgun (WGS) entry which is preliminary data.</text>
</comment>
<evidence type="ECO:0000256" key="12">
    <source>
        <dbReference type="SAM" id="SignalP"/>
    </source>
</evidence>
<evidence type="ECO:0000256" key="11">
    <source>
        <dbReference type="RuleBase" id="RU361153"/>
    </source>
</evidence>
<organism evidence="14 15">
    <name type="scientific">Pseudomassariella vexata</name>
    <dbReference type="NCBI Taxonomy" id="1141098"/>
    <lineage>
        <taxon>Eukaryota</taxon>
        <taxon>Fungi</taxon>
        <taxon>Dikarya</taxon>
        <taxon>Ascomycota</taxon>
        <taxon>Pezizomycotina</taxon>
        <taxon>Sordariomycetes</taxon>
        <taxon>Xylariomycetidae</taxon>
        <taxon>Amphisphaeriales</taxon>
        <taxon>Pseudomassariaceae</taxon>
        <taxon>Pseudomassariella</taxon>
    </lineage>
</organism>
<dbReference type="GO" id="GO:0016985">
    <property type="term" value="F:mannan endo-1,4-beta-mannosidase activity"/>
    <property type="evidence" value="ECO:0007669"/>
    <property type="project" value="UniProtKB-EC"/>
</dbReference>
<dbReference type="PANTHER" id="PTHR31451:SF39">
    <property type="entry name" value="MANNAN ENDO-1,4-BETA-MANNOSIDASE 1"/>
    <property type="match status" value="1"/>
</dbReference>
<evidence type="ECO:0000256" key="10">
    <source>
        <dbReference type="ARBA" id="ARBA00077212"/>
    </source>
</evidence>
<dbReference type="OrthoDB" id="406631at2759"/>
<dbReference type="EMBL" id="MCFJ01000026">
    <property type="protein sequence ID" value="ORY55686.1"/>
    <property type="molecule type" value="Genomic_DNA"/>
</dbReference>
<dbReference type="RefSeq" id="XP_040709744.1">
    <property type="nucleotide sequence ID" value="XM_040857038.1"/>
</dbReference>
<evidence type="ECO:0000256" key="5">
    <source>
        <dbReference type="ARBA" id="ARBA00022525"/>
    </source>
</evidence>
<comment type="subcellular location">
    <subcellularLocation>
        <location evidence="2">Secreted</location>
    </subcellularLocation>
</comment>
<sequence length="403" mass="43135">MKNLTAAFLSLATAASASCVGSKIPTTSSTAVAAQPTTVSSSNVTNPSNSSASSSFAKTNGVLFDIDGVSEYFAGTNCYWCGFLTENGDVDLVFSDIAASGMKIVRVWGFNDVNTKPTDGTVWYQYLSAEGSEINTGVDGLGRLDYVVQAAEANGLKLIINFVNNWSDYGGIAAYSSAFGGDATTWYTNLVAQNQYQAYIEAVVSRYSESTAVFAWELANEPRCDGCDVSVIYNWAANTSAYIKSLDSNHMVTMGDEGFGPLDGDDGSYPYTTSAGGYTWRSNMNITTLDFATLHLYPDSWGQDYSWGTPWVELHGAACAAEGKPCLLEEYGGNNNCTIENPWQDAALATDGIAADMFWQYGDTLPSSGSQTSDDGNTVYYKQGNWDCMVADHITDIKAANAA</sequence>
<dbReference type="PROSITE" id="PS51257">
    <property type="entry name" value="PROKAR_LIPOPROTEIN"/>
    <property type="match status" value="1"/>
</dbReference>
<dbReference type="InterPro" id="IPR017853">
    <property type="entry name" value="GH"/>
</dbReference>
<dbReference type="EC" id="3.2.1.78" evidence="4"/>
<evidence type="ECO:0000256" key="2">
    <source>
        <dbReference type="ARBA" id="ARBA00004613"/>
    </source>
</evidence>
<dbReference type="InterPro" id="IPR045053">
    <property type="entry name" value="MAN-like"/>
</dbReference>
<evidence type="ECO:0000256" key="3">
    <source>
        <dbReference type="ARBA" id="ARBA00005641"/>
    </source>
</evidence>
<keyword evidence="8 11" id="KW-0326">Glycosidase</keyword>
<dbReference type="Pfam" id="PF00150">
    <property type="entry name" value="Cellulase"/>
    <property type="match status" value="1"/>
</dbReference>
<accession>A0A1Y2D983</accession>
<evidence type="ECO:0000256" key="7">
    <source>
        <dbReference type="ARBA" id="ARBA00022801"/>
    </source>
</evidence>
<dbReference type="GO" id="GO:0005576">
    <property type="term" value="C:extracellular region"/>
    <property type="evidence" value="ECO:0007669"/>
    <property type="project" value="UniProtKB-SubCell"/>
</dbReference>
<comment type="similarity">
    <text evidence="3 11">Belongs to the glycosyl hydrolase 5 (cellulase A) family.</text>
</comment>
<name>A0A1Y2D983_9PEZI</name>
<dbReference type="PANTHER" id="PTHR31451">
    <property type="match status" value="1"/>
</dbReference>
<dbReference type="SUPFAM" id="SSF51445">
    <property type="entry name" value="(Trans)glycosidases"/>
    <property type="match status" value="1"/>
</dbReference>
<feature type="chain" id="PRO_5013163985" description="Mannan endo-1,4-beta-mannosidase A" evidence="12">
    <location>
        <begin position="20"/>
        <end position="403"/>
    </location>
</feature>
<dbReference type="InParanoid" id="A0A1Y2D983"/>
<protein>
    <recommendedName>
        <fullName evidence="9">Mannan endo-1,4-beta-mannosidase A</fullName>
        <ecNumber evidence="4">3.2.1.78</ecNumber>
    </recommendedName>
    <alternativeName>
        <fullName evidence="10">Endo-beta-1,4-mannanase A</fullName>
    </alternativeName>
</protein>
<keyword evidence="6 12" id="KW-0732">Signal</keyword>
<comment type="catalytic activity">
    <reaction evidence="1">
        <text>Random hydrolysis of (1-&gt;4)-beta-D-mannosidic linkages in mannans, galactomannans and glucomannans.</text>
        <dbReference type="EC" id="3.2.1.78"/>
    </reaction>
</comment>
<dbReference type="GeneID" id="63773250"/>
<feature type="signal peptide" evidence="12">
    <location>
        <begin position="1"/>
        <end position="19"/>
    </location>
</feature>
<keyword evidence="7 11" id="KW-0378">Hydrolase</keyword>